<dbReference type="GO" id="GO:0050660">
    <property type="term" value="F:flavin adenine dinucleotide binding"/>
    <property type="evidence" value="ECO:0007669"/>
    <property type="project" value="InterPro"/>
</dbReference>
<dbReference type="InterPro" id="IPR050346">
    <property type="entry name" value="FMO-like"/>
</dbReference>
<name>A0A1X2G8K6_9FUNG</name>
<dbReference type="InterPro" id="IPR036188">
    <property type="entry name" value="FAD/NAD-bd_sf"/>
</dbReference>
<dbReference type="PANTHER" id="PTHR23023">
    <property type="entry name" value="DIMETHYLANILINE MONOOXYGENASE"/>
    <property type="match status" value="1"/>
</dbReference>
<organism evidence="6 7">
    <name type="scientific">Hesseltinella vesiculosa</name>
    <dbReference type="NCBI Taxonomy" id="101127"/>
    <lineage>
        <taxon>Eukaryota</taxon>
        <taxon>Fungi</taxon>
        <taxon>Fungi incertae sedis</taxon>
        <taxon>Mucoromycota</taxon>
        <taxon>Mucoromycotina</taxon>
        <taxon>Mucoromycetes</taxon>
        <taxon>Mucorales</taxon>
        <taxon>Cunninghamellaceae</taxon>
        <taxon>Hesseltinella</taxon>
    </lineage>
</organism>
<gene>
    <name evidence="6" type="ORF">DM01DRAFT_1292532</name>
</gene>
<dbReference type="InterPro" id="IPR020946">
    <property type="entry name" value="Flavin_mOase-like"/>
</dbReference>
<keyword evidence="2" id="KW-0285">Flavoprotein</keyword>
<evidence type="ECO:0000256" key="3">
    <source>
        <dbReference type="ARBA" id="ARBA00022827"/>
    </source>
</evidence>
<evidence type="ECO:0000256" key="5">
    <source>
        <dbReference type="ARBA" id="ARBA00023002"/>
    </source>
</evidence>
<dbReference type="SUPFAM" id="SSF51905">
    <property type="entry name" value="FAD/NAD(P)-binding domain"/>
    <property type="match status" value="2"/>
</dbReference>
<evidence type="ECO:0000313" key="6">
    <source>
        <dbReference type="EMBL" id="ORX47740.1"/>
    </source>
</evidence>
<dbReference type="InterPro" id="IPR000960">
    <property type="entry name" value="Flavin_mOase"/>
</dbReference>
<keyword evidence="5" id="KW-0560">Oxidoreductase</keyword>
<dbReference type="EMBL" id="MCGT01000032">
    <property type="protein sequence ID" value="ORX47740.1"/>
    <property type="molecule type" value="Genomic_DNA"/>
</dbReference>
<keyword evidence="7" id="KW-1185">Reference proteome</keyword>
<dbReference type="Pfam" id="PF13450">
    <property type="entry name" value="NAD_binding_8"/>
    <property type="match status" value="1"/>
</dbReference>
<keyword evidence="4" id="KW-0521">NADP</keyword>
<evidence type="ECO:0000313" key="7">
    <source>
        <dbReference type="Proteomes" id="UP000242146"/>
    </source>
</evidence>
<reference evidence="6 7" key="1">
    <citation type="submission" date="2016-07" db="EMBL/GenBank/DDBJ databases">
        <title>Pervasive Adenine N6-methylation of Active Genes in Fungi.</title>
        <authorList>
            <consortium name="DOE Joint Genome Institute"/>
            <person name="Mondo S.J."/>
            <person name="Dannebaum R.O."/>
            <person name="Kuo R.C."/>
            <person name="Labutti K."/>
            <person name="Haridas S."/>
            <person name="Kuo A."/>
            <person name="Salamov A."/>
            <person name="Ahrendt S.R."/>
            <person name="Lipzen A."/>
            <person name="Sullivan W."/>
            <person name="Andreopoulos W.B."/>
            <person name="Clum A."/>
            <person name="Lindquist E."/>
            <person name="Daum C."/>
            <person name="Ramamoorthy G.K."/>
            <person name="Gryganskyi A."/>
            <person name="Culley D."/>
            <person name="Magnuson J.K."/>
            <person name="James T.Y."/>
            <person name="O'Malley M.A."/>
            <person name="Stajich J.E."/>
            <person name="Spatafora J.W."/>
            <person name="Visel A."/>
            <person name="Grigoriev I.V."/>
        </authorList>
    </citation>
    <scope>NUCLEOTIDE SEQUENCE [LARGE SCALE GENOMIC DNA]</scope>
    <source>
        <strain evidence="6 7">NRRL 3301</strain>
    </source>
</reference>
<protein>
    <submittedName>
        <fullName evidence="6">FAD/NAD(P)-binding domain-containing protein</fullName>
    </submittedName>
</protein>
<dbReference type="OrthoDB" id="66881at2759"/>
<dbReference type="GO" id="GO:0050661">
    <property type="term" value="F:NADP binding"/>
    <property type="evidence" value="ECO:0007669"/>
    <property type="project" value="InterPro"/>
</dbReference>
<dbReference type="GO" id="GO:0004499">
    <property type="term" value="F:N,N-dimethylaniline monooxygenase activity"/>
    <property type="evidence" value="ECO:0007669"/>
    <property type="project" value="InterPro"/>
</dbReference>
<evidence type="ECO:0000256" key="4">
    <source>
        <dbReference type="ARBA" id="ARBA00022857"/>
    </source>
</evidence>
<dbReference type="PRINTS" id="PR00419">
    <property type="entry name" value="ADXRDTASE"/>
</dbReference>
<evidence type="ECO:0000256" key="1">
    <source>
        <dbReference type="ARBA" id="ARBA00009183"/>
    </source>
</evidence>
<sequence length="494" mass="56139">MVTEERLKLRHPIRKVAVIGAGPAGLPTAKSLRDEGIDVVIYERSPASGGTWIYNEQAPVSPDYPSTGAPLPFETLESWDSVNKESLLRHAPPTPCYKSLRNNVATPLIKYKNFKWPEGTPWFTSHDRILSYLQDYSASFHLDELTEFNSSLEKLTELPDQKGWLVLTKKVEKVNDNVKTSWREEAFDAVVLATGHYHAPHIPSIPGLSEWQSRYPDAIIHSKQYRHPDSYVNKTVLIIGDGTSALDIARDIGGRVKKIYQSVRQTEHGFDEKYKALREEVQTWLPESVIRVTTIKTIVFDSQSDGPQSARILLHDGSQIQGVDAIVICTGYLFNYHFLPELHDDAGQTNRPLTDHALVNEAGSQLLNLHKDIFYIPNPTLSLIGVPFHIATFSFFEYQSFAVARVYSGSADLPTEQNMRQEWQARLKQKGNGREFHALGAELEQWYINDILTWINNHGIPRGKKLLQGHTEEWFHVKDRAFDALKLEFKSRSI</sequence>
<evidence type="ECO:0000256" key="2">
    <source>
        <dbReference type="ARBA" id="ARBA00022630"/>
    </source>
</evidence>
<dbReference type="AlphaFoldDB" id="A0A1X2G8K6"/>
<dbReference type="Pfam" id="PF00743">
    <property type="entry name" value="FMO-like"/>
    <property type="match status" value="2"/>
</dbReference>
<dbReference type="PIRSF" id="PIRSF000332">
    <property type="entry name" value="FMO"/>
    <property type="match status" value="1"/>
</dbReference>
<dbReference type="Gene3D" id="3.50.50.60">
    <property type="entry name" value="FAD/NAD(P)-binding domain"/>
    <property type="match status" value="2"/>
</dbReference>
<proteinExistence type="inferred from homology"/>
<keyword evidence="3" id="KW-0274">FAD</keyword>
<accession>A0A1X2G8K6</accession>
<comment type="similarity">
    <text evidence="1">Belongs to the FMO family.</text>
</comment>
<comment type="caution">
    <text evidence="6">The sequence shown here is derived from an EMBL/GenBank/DDBJ whole genome shotgun (WGS) entry which is preliminary data.</text>
</comment>
<dbReference type="STRING" id="101127.A0A1X2G8K6"/>
<dbReference type="Proteomes" id="UP000242146">
    <property type="component" value="Unassembled WGS sequence"/>
</dbReference>